<dbReference type="InterPro" id="IPR052018">
    <property type="entry name" value="PHP_domain"/>
</dbReference>
<sequence>MTGIERRHFLIGAAAAGAAAVVLGPVEFAYAAGGDQVGTVTGHIDYGAPDWVYIPVRVPPGVNRITVSYGYDRPVPPPGYDGNALDIGVFDEGGIGLGDAAGFRGWSGGFRTEFTISASDATPGYLPGPVRPGTWHVIVGPYKVAPAGLNWTVTVTLSSAATGAPFRPRPAPHTATGRGRAWYRGDMHLHTVHSDGRRTPAEAAAGARAAGLDYIVSTEHNTSSAAGVWGEFAGPDLLVIDGEEITTRNGHYTALGLPAGTWIDWRYRAVDGALARFVREIHAVGGLAVAAHPLAPCVGCGWKFGFAGLDAVEVWNGPWTLDDEAVVANWDNLLVAGARAGGWIPAVGNSDAHSEPQVIGLPHTVVYADGLNRRAILSAVRAGRAWIAESSAVDVEFGAAGGTRRAGIGERLAVSDDTPVTVTLAVTGAPGGIVRLITDQGLRSSRALPADGPGTVTWTTTPRNSRYVRAEVRRPQPTASTPDTMVALTNPIFLGRPGNHPED</sequence>
<organism evidence="1 2">
    <name type="scientific">Actinoplanes digitatis</name>
    <dbReference type="NCBI Taxonomy" id="1868"/>
    <lineage>
        <taxon>Bacteria</taxon>
        <taxon>Bacillati</taxon>
        <taxon>Actinomycetota</taxon>
        <taxon>Actinomycetes</taxon>
        <taxon>Micromonosporales</taxon>
        <taxon>Micromonosporaceae</taxon>
        <taxon>Actinoplanes</taxon>
    </lineage>
</organism>
<evidence type="ECO:0000313" key="2">
    <source>
        <dbReference type="Proteomes" id="UP000578112"/>
    </source>
</evidence>
<evidence type="ECO:0000313" key="1">
    <source>
        <dbReference type="EMBL" id="MBB4764209.1"/>
    </source>
</evidence>
<dbReference type="Proteomes" id="UP000578112">
    <property type="component" value="Unassembled WGS sequence"/>
</dbReference>
<dbReference type="InterPro" id="IPR019546">
    <property type="entry name" value="TAT_signal_bac_arc"/>
</dbReference>
<dbReference type="PROSITE" id="PS51318">
    <property type="entry name" value="TAT"/>
    <property type="match status" value="1"/>
</dbReference>
<gene>
    <name evidence="1" type="ORF">BJ971_004765</name>
</gene>
<dbReference type="GO" id="GO:0035312">
    <property type="term" value="F:5'-3' DNA exonuclease activity"/>
    <property type="evidence" value="ECO:0007669"/>
    <property type="project" value="TreeGrafter"/>
</dbReference>
<dbReference type="NCBIfam" id="NF038032">
    <property type="entry name" value="CehA_McbA_metalo"/>
    <property type="match status" value="1"/>
</dbReference>
<dbReference type="InterPro" id="IPR006311">
    <property type="entry name" value="TAT_signal"/>
</dbReference>
<dbReference type="SUPFAM" id="SSF89550">
    <property type="entry name" value="PHP domain-like"/>
    <property type="match status" value="1"/>
</dbReference>
<reference evidence="1 2" key="1">
    <citation type="submission" date="2020-08" db="EMBL/GenBank/DDBJ databases">
        <title>Sequencing the genomes of 1000 actinobacteria strains.</title>
        <authorList>
            <person name="Klenk H.-P."/>
        </authorList>
    </citation>
    <scope>NUCLEOTIDE SEQUENCE [LARGE SCALE GENOMIC DNA]</scope>
    <source>
        <strain evidence="1 2">DSM 43149</strain>
    </source>
</reference>
<dbReference type="GO" id="GO:0004534">
    <property type="term" value="F:5'-3' RNA exonuclease activity"/>
    <property type="evidence" value="ECO:0007669"/>
    <property type="project" value="TreeGrafter"/>
</dbReference>
<dbReference type="InterPro" id="IPR016195">
    <property type="entry name" value="Pol/histidinol_Pase-like"/>
</dbReference>
<proteinExistence type="predicted"/>
<dbReference type="RefSeq" id="WP_184995421.1">
    <property type="nucleotide sequence ID" value="NZ_BOMK01000075.1"/>
</dbReference>
<comment type="caution">
    <text evidence="1">The sequence shown here is derived from an EMBL/GenBank/DDBJ whole genome shotgun (WGS) entry which is preliminary data.</text>
</comment>
<dbReference type="EMBL" id="JACHNH010000001">
    <property type="protein sequence ID" value="MBB4764209.1"/>
    <property type="molecule type" value="Genomic_DNA"/>
</dbReference>
<name>A0A7W7MS77_9ACTN</name>
<dbReference type="CDD" id="cd07432">
    <property type="entry name" value="PHP_HisPPase"/>
    <property type="match status" value="1"/>
</dbReference>
<dbReference type="AlphaFoldDB" id="A0A7W7MS77"/>
<dbReference type="Gene3D" id="3.20.20.140">
    <property type="entry name" value="Metal-dependent hydrolases"/>
    <property type="match status" value="1"/>
</dbReference>
<dbReference type="PANTHER" id="PTHR42924:SF3">
    <property type="entry name" value="POLYMERASE_HISTIDINOL PHOSPHATASE N-TERMINAL DOMAIN-CONTAINING PROTEIN"/>
    <property type="match status" value="1"/>
</dbReference>
<accession>A0A7W7MS77</accession>
<keyword evidence="2" id="KW-1185">Reference proteome</keyword>
<dbReference type="NCBIfam" id="TIGR01409">
    <property type="entry name" value="TAT_signal_seq"/>
    <property type="match status" value="1"/>
</dbReference>
<protein>
    <submittedName>
        <fullName evidence="1">Putative metal-dependent phosphoesterase TrpH</fullName>
    </submittedName>
</protein>
<dbReference type="PANTHER" id="PTHR42924">
    <property type="entry name" value="EXONUCLEASE"/>
    <property type="match status" value="1"/>
</dbReference>